<evidence type="ECO:0000313" key="4">
    <source>
        <dbReference type="WBParaSite" id="ACAC_0000354101-mRNA-1"/>
    </source>
</evidence>
<feature type="region of interest" description="Disordered" evidence="1">
    <location>
        <begin position="1"/>
        <end position="21"/>
    </location>
</feature>
<dbReference type="Gene3D" id="3.30.160.60">
    <property type="entry name" value="Classic Zinc Finger"/>
    <property type="match status" value="1"/>
</dbReference>
<name>A0A0K0D0F4_ANGCA</name>
<evidence type="ECO:0000313" key="3">
    <source>
        <dbReference type="Proteomes" id="UP000035642"/>
    </source>
</evidence>
<dbReference type="PROSITE" id="PS00028">
    <property type="entry name" value="ZINC_FINGER_C2H2_1"/>
    <property type="match status" value="1"/>
</dbReference>
<reference evidence="4" key="2">
    <citation type="submission" date="2017-02" db="UniProtKB">
        <authorList>
            <consortium name="WormBaseParasite"/>
        </authorList>
    </citation>
    <scope>IDENTIFICATION</scope>
</reference>
<dbReference type="AlphaFoldDB" id="A0A0K0D0F4"/>
<sequence length="180" mass="20258">MECIGAYPQAQSVENEPNEKPKNEVTLFYSYKSPPVNDDMDESELVACESALLQEAADNFTSYDEKAKPSFHVPGLVSIREKGPGSAPKQCQLCEQWITAKNTRVHVAAHLTIRRLRCTVCGQGFDRMNRASVHIDRCHPDDPTAKVESAMNAEQRKQIDMLALQCFPRRKVAYPSNEMN</sequence>
<evidence type="ECO:0000256" key="1">
    <source>
        <dbReference type="SAM" id="MobiDB-lite"/>
    </source>
</evidence>
<dbReference type="Proteomes" id="UP000035642">
    <property type="component" value="Unassembled WGS sequence"/>
</dbReference>
<proteinExistence type="predicted"/>
<evidence type="ECO:0000259" key="2">
    <source>
        <dbReference type="PROSITE" id="PS00028"/>
    </source>
</evidence>
<keyword evidence="3" id="KW-1185">Reference proteome</keyword>
<reference evidence="3" key="1">
    <citation type="submission" date="2012-09" db="EMBL/GenBank/DDBJ databases">
        <authorList>
            <person name="Martin A.A."/>
        </authorList>
    </citation>
    <scope>NUCLEOTIDE SEQUENCE</scope>
</reference>
<organism evidence="3 4">
    <name type="scientific">Angiostrongylus cantonensis</name>
    <name type="common">Rat lungworm</name>
    <dbReference type="NCBI Taxonomy" id="6313"/>
    <lineage>
        <taxon>Eukaryota</taxon>
        <taxon>Metazoa</taxon>
        <taxon>Ecdysozoa</taxon>
        <taxon>Nematoda</taxon>
        <taxon>Chromadorea</taxon>
        <taxon>Rhabditida</taxon>
        <taxon>Rhabditina</taxon>
        <taxon>Rhabditomorpha</taxon>
        <taxon>Strongyloidea</taxon>
        <taxon>Metastrongylidae</taxon>
        <taxon>Angiostrongylus</taxon>
    </lineage>
</organism>
<protein>
    <submittedName>
        <fullName evidence="4">C2H2-type domain-containing protein</fullName>
    </submittedName>
</protein>
<dbReference type="WBParaSite" id="ACAC_0000354101-mRNA-1">
    <property type="protein sequence ID" value="ACAC_0000354101-mRNA-1"/>
    <property type="gene ID" value="ACAC_0000354101"/>
</dbReference>
<accession>A0A0K0D0F4</accession>
<dbReference type="InterPro" id="IPR013087">
    <property type="entry name" value="Znf_C2H2_type"/>
</dbReference>
<feature type="domain" description="C2H2-type" evidence="2">
    <location>
        <begin position="118"/>
        <end position="139"/>
    </location>
</feature>